<keyword evidence="1 7" id="KW-0963">Cytoplasm</keyword>
<dbReference type="InterPro" id="IPR023165">
    <property type="entry name" value="rRNA_Ade_diMease-like_C"/>
</dbReference>
<keyword evidence="5 7" id="KW-0949">S-adenosyl-L-methionine</keyword>
<keyword evidence="4 7" id="KW-0808">Transferase</keyword>
<feature type="binding site" evidence="7 8">
    <location>
        <position position="40"/>
    </location>
    <ligand>
        <name>S-adenosyl-L-methionine</name>
        <dbReference type="ChEBI" id="CHEBI:59789"/>
    </ligand>
</feature>
<reference evidence="10 11" key="1">
    <citation type="submission" date="2018-06" db="EMBL/GenBank/DDBJ databases">
        <authorList>
            <consortium name="Pathogen Informatics"/>
            <person name="Doyle S."/>
        </authorList>
    </citation>
    <scope>NUCLEOTIDE SEQUENCE [LARGE SCALE GENOMIC DNA]</scope>
    <source>
        <strain evidence="10 11">NCTC10717</strain>
    </source>
</reference>
<dbReference type="PANTHER" id="PTHR11727:SF7">
    <property type="entry name" value="DIMETHYLADENOSINE TRANSFERASE-RELATED"/>
    <property type="match status" value="1"/>
</dbReference>
<dbReference type="Pfam" id="PF00398">
    <property type="entry name" value="RrnaAD"/>
    <property type="match status" value="1"/>
</dbReference>
<dbReference type="InterPro" id="IPR020598">
    <property type="entry name" value="rRNA_Ade_methylase_Trfase_N"/>
</dbReference>
<dbReference type="PANTHER" id="PTHR11727">
    <property type="entry name" value="DIMETHYLADENOSINE TRANSFERASE"/>
    <property type="match status" value="1"/>
</dbReference>
<protein>
    <recommendedName>
        <fullName evidence="7">Ribosomal RNA small subunit methyltransferase A</fullName>
        <ecNumber evidence="7">2.1.1.182</ecNumber>
    </recommendedName>
    <alternativeName>
        <fullName evidence="7">16S rRNA (adenine(1518)-N(6)/adenine(1519)-N(6))-dimethyltransferase</fullName>
    </alternativeName>
    <alternativeName>
        <fullName evidence="7">16S rRNA dimethyladenosine transferase</fullName>
    </alternativeName>
    <alternativeName>
        <fullName evidence="7">16S rRNA dimethylase</fullName>
    </alternativeName>
    <alternativeName>
        <fullName evidence="7">S-adenosylmethionine-6-N', N'-adenosyl(rRNA) dimethyltransferase</fullName>
    </alternativeName>
</protein>
<feature type="binding site" evidence="7 8">
    <location>
        <position position="61"/>
    </location>
    <ligand>
        <name>S-adenosyl-L-methionine</name>
        <dbReference type="ChEBI" id="CHEBI:59789"/>
    </ligand>
</feature>
<evidence type="ECO:0000259" key="9">
    <source>
        <dbReference type="SMART" id="SM00650"/>
    </source>
</evidence>
<dbReference type="Gene3D" id="1.10.8.100">
    <property type="entry name" value="Ribosomal RNA adenine dimethylase-like, domain 2"/>
    <property type="match status" value="1"/>
</dbReference>
<evidence type="ECO:0000256" key="3">
    <source>
        <dbReference type="ARBA" id="ARBA00022603"/>
    </source>
</evidence>
<dbReference type="OrthoDB" id="9814755at2"/>
<dbReference type="AlphaFoldDB" id="A0A380MW15"/>
<evidence type="ECO:0000256" key="6">
    <source>
        <dbReference type="ARBA" id="ARBA00022884"/>
    </source>
</evidence>
<dbReference type="InterPro" id="IPR011530">
    <property type="entry name" value="rRNA_adenine_dimethylase"/>
</dbReference>
<comment type="subcellular location">
    <subcellularLocation>
        <location evidence="7">Cytoplasm</location>
    </subcellularLocation>
</comment>
<comment type="similarity">
    <text evidence="7">Belongs to the class I-like SAM-binding methyltransferase superfamily. rRNA adenine N(6)-methyltransferase family. RsmA subfamily.</text>
</comment>
<feature type="binding site" evidence="7 8">
    <location>
        <position position="86"/>
    </location>
    <ligand>
        <name>S-adenosyl-L-methionine</name>
        <dbReference type="ChEBI" id="CHEBI:59789"/>
    </ligand>
</feature>
<evidence type="ECO:0000256" key="8">
    <source>
        <dbReference type="PROSITE-ProRule" id="PRU01026"/>
    </source>
</evidence>
<dbReference type="CDD" id="cd02440">
    <property type="entry name" value="AdoMet_MTases"/>
    <property type="match status" value="1"/>
</dbReference>
<evidence type="ECO:0000256" key="4">
    <source>
        <dbReference type="ARBA" id="ARBA00022679"/>
    </source>
</evidence>
<dbReference type="SMART" id="SM00650">
    <property type="entry name" value="rADc"/>
    <property type="match status" value="1"/>
</dbReference>
<evidence type="ECO:0000313" key="10">
    <source>
        <dbReference type="EMBL" id="SUO96374.1"/>
    </source>
</evidence>
<dbReference type="InterPro" id="IPR001737">
    <property type="entry name" value="KsgA/Erm"/>
</dbReference>
<dbReference type="InterPro" id="IPR020596">
    <property type="entry name" value="rRNA_Ade_Mease_Trfase_CS"/>
</dbReference>
<dbReference type="PROSITE" id="PS01131">
    <property type="entry name" value="RRNA_A_DIMETH"/>
    <property type="match status" value="1"/>
</dbReference>
<dbReference type="HAMAP" id="MF_00607">
    <property type="entry name" value="16SrRNA_methyltr_A"/>
    <property type="match status" value="1"/>
</dbReference>
<gene>
    <name evidence="7 10" type="primary">rsmA</name>
    <name evidence="7" type="synonym">ksgA</name>
    <name evidence="10" type="ORF">NCTC10717_00971</name>
</gene>
<evidence type="ECO:0000313" key="11">
    <source>
        <dbReference type="Proteomes" id="UP000254575"/>
    </source>
</evidence>
<dbReference type="InterPro" id="IPR029063">
    <property type="entry name" value="SAM-dependent_MTases_sf"/>
</dbReference>
<dbReference type="EC" id="2.1.1.182" evidence="7"/>
<evidence type="ECO:0000256" key="1">
    <source>
        <dbReference type="ARBA" id="ARBA00022490"/>
    </source>
</evidence>
<evidence type="ECO:0000256" key="7">
    <source>
        <dbReference type="HAMAP-Rule" id="MF_00607"/>
    </source>
</evidence>
<sequence>MAEVRAAKHLGQHFLADDHVIGDMLSAIYPQPDERIIEIGPGLGALTLPVLAKAGALTAIEFDSRVLAPLARKAAAVGKLNLIEADVLTVDFADLGLAAPLRIIGNLPYNLSSPILFHCLAQRQHIQDMHFMLQKEVVERIVAQPNNKDYGRLSLMLQQYLLTESLFDIPPEAFDPPPKVDSAVVRLVPRAAPQWAVQSPAHFALVVKTAFAQRRKMLRKSLSHWFSSEALQQLDIDPTLRPENLDGAGFARLADALLAKEAQND</sequence>
<keyword evidence="3 7" id="KW-0489">Methyltransferase</keyword>
<accession>A0A380MW15</accession>
<dbReference type="FunFam" id="1.10.8.100:FF:000001">
    <property type="entry name" value="Ribosomal RNA small subunit methyltransferase A"/>
    <property type="match status" value="1"/>
</dbReference>
<dbReference type="EMBL" id="UHIA01000004">
    <property type="protein sequence ID" value="SUO96374.1"/>
    <property type="molecule type" value="Genomic_DNA"/>
</dbReference>
<dbReference type="NCBIfam" id="TIGR00755">
    <property type="entry name" value="ksgA"/>
    <property type="match status" value="1"/>
</dbReference>
<keyword evidence="2 7" id="KW-0698">rRNA processing</keyword>
<keyword evidence="6 7" id="KW-0694">RNA-binding</keyword>
<feature type="binding site" evidence="7 8">
    <location>
        <position position="106"/>
    </location>
    <ligand>
        <name>S-adenosyl-L-methionine</name>
        <dbReference type="ChEBI" id="CHEBI:59789"/>
    </ligand>
</feature>
<dbReference type="SUPFAM" id="SSF53335">
    <property type="entry name" value="S-adenosyl-L-methionine-dependent methyltransferases"/>
    <property type="match status" value="1"/>
</dbReference>
<name>A0A380MW15_9GAMM</name>
<feature type="binding site" evidence="7 8">
    <location>
        <position position="13"/>
    </location>
    <ligand>
        <name>S-adenosyl-L-methionine</name>
        <dbReference type="ChEBI" id="CHEBI:59789"/>
    </ligand>
</feature>
<feature type="domain" description="Ribosomal RNA adenine methylase transferase N-terminal" evidence="9">
    <location>
        <begin position="20"/>
        <end position="191"/>
    </location>
</feature>
<dbReference type="GO" id="GO:0003723">
    <property type="term" value="F:RNA binding"/>
    <property type="evidence" value="ECO:0007669"/>
    <property type="project" value="UniProtKB-UniRule"/>
</dbReference>
<dbReference type="RefSeq" id="WP_115218240.1">
    <property type="nucleotide sequence ID" value="NZ_UHIA01000004.1"/>
</dbReference>
<organism evidence="10 11">
    <name type="scientific">Suttonella indologenes</name>
    <dbReference type="NCBI Taxonomy" id="13276"/>
    <lineage>
        <taxon>Bacteria</taxon>
        <taxon>Pseudomonadati</taxon>
        <taxon>Pseudomonadota</taxon>
        <taxon>Gammaproteobacteria</taxon>
        <taxon>Cardiobacteriales</taxon>
        <taxon>Cardiobacteriaceae</taxon>
        <taxon>Suttonella</taxon>
    </lineage>
</organism>
<feature type="binding site" evidence="7 8">
    <location>
        <position position="15"/>
    </location>
    <ligand>
        <name>S-adenosyl-L-methionine</name>
        <dbReference type="ChEBI" id="CHEBI:59789"/>
    </ligand>
</feature>
<evidence type="ECO:0000256" key="2">
    <source>
        <dbReference type="ARBA" id="ARBA00022552"/>
    </source>
</evidence>
<dbReference type="Gene3D" id="3.40.50.150">
    <property type="entry name" value="Vaccinia Virus protein VP39"/>
    <property type="match status" value="1"/>
</dbReference>
<proteinExistence type="inferred from homology"/>
<dbReference type="GO" id="GO:0052908">
    <property type="term" value="F:16S rRNA (adenine(1518)-N(6)/adenine(1519)-N(6))-dimethyltransferase activity"/>
    <property type="evidence" value="ECO:0007669"/>
    <property type="project" value="UniProtKB-EC"/>
</dbReference>
<dbReference type="PROSITE" id="PS51689">
    <property type="entry name" value="SAM_RNA_A_N6_MT"/>
    <property type="match status" value="1"/>
</dbReference>
<comment type="function">
    <text evidence="7">Specifically dimethylates two adjacent adenosines (A1518 and A1519) in the loop of a conserved hairpin near the 3'-end of 16S rRNA in the 30S particle. May play a critical role in biogenesis of 30S subunits.</text>
</comment>
<comment type="catalytic activity">
    <reaction evidence="7">
        <text>adenosine(1518)/adenosine(1519) in 16S rRNA + 4 S-adenosyl-L-methionine = N(6)-dimethyladenosine(1518)/N(6)-dimethyladenosine(1519) in 16S rRNA + 4 S-adenosyl-L-homocysteine + 4 H(+)</text>
        <dbReference type="Rhea" id="RHEA:19609"/>
        <dbReference type="Rhea" id="RHEA-COMP:10232"/>
        <dbReference type="Rhea" id="RHEA-COMP:10233"/>
        <dbReference type="ChEBI" id="CHEBI:15378"/>
        <dbReference type="ChEBI" id="CHEBI:57856"/>
        <dbReference type="ChEBI" id="CHEBI:59789"/>
        <dbReference type="ChEBI" id="CHEBI:74411"/>
        <dbReference type="ChEBI" id="CHEBI:74493"/>
        <dbReference type="EC" id="2.1.1.182"/>
    </reaction>
</comment>
<evidence type="ECO:0000256" key="5">
    <source>
        <dbReference type="ARBA" id="ARBA00022691"/>
    </source>
</evidence>
<keyword evidence="11" id="KW-1185">Reference proteome</keyword>
<dbReference type="GO" id="GO:0005829">
    <property type="term" value="C:cytosol"/>
    <property type="evidence" value="ECO:0007669"/>
    <property type="project" value="TreeGrafter"/>
</dbReference>
<dbReference type="Proteomes" id="UP000254575">
    <property type="component" value="Unassembled WGS sequence"/>
</dbReference>